<name>A0A8S5MCW7_9CAUD</name>
<evidence type="ECO:0000313" key="1">
    <source>
        <dbReference type="EMBL" id="DAD80000.1"/>
    </source>
</evidence>
<proteinExistence type="predicted"/>
<accession>A0A8S5MCW7</accession>
<protein>
    <submittedName>
        <fullName evidence="1">Uncharacterized protein</fullName>
    </submittedName>
</protein>
<reference evidence="1" key="1">
    <citation type="journal article" date="2021" name="Proc. Natl. Acad. Sci. U.S.A.">
        <title>A Catalog of Tens of Thousands of Viruses from Human Metagenomes Reveals Hidden Associations with Chronic Diseases.</title>
        <authorList>
            <person name="Tisza M.J."/>
            <person name="Buck C.B."/>
        </authorList>
    </citation>
    <scope>NUCLEOTIDE SEQUENCE</scope>
    <source>
        <strain evidence="1">Cty0j11</strain>
    </source>
</reference>
<organism evidence="1">
    <name type="scientific">Podoviridae sp. cty0j11</name>
    <dbReference type="NCBI Taxonomy" id="2826592"/>
    <lineage>
        <taxon>Viruses</taxon>
        <taxon>Duplodnaviria</taxon>
        <taxon>Heunggongvirae</taxon>
        <taxon>Uroviricota</taxon>
        <taxon>Caudoviricetes</taxon>
    </lineage>
</organism>
<sequence length="52" mass="5940">MNTEFKTVNEYVIKYGGDMAIKRILGDCACNKNGAKELLKEFADYMGFKIKE</sequence>
<dbReference type="EMBL" id="BK014877">
    <property type="protein sequence ID" value="DAD80000.1"/>
    <property type="molecule type" value="Genomic_DNA"/>
</dbReference>